<organism evidence="2 3">
    <name type="scientific">Frankia canadensis</name>
    <dbReference type="NCBI Taxonomy" id="1836972"/>
    <lineage>
        <taxon>Bacteria</taxon>
        <taxon>Bacillati</taxon>
        <taxon>Actinomycetota</taxon>
        <taxon>Actinomycetes</taxon>
        <taxon>Frankiales</taxon>
        <taxon>Frankiaceae</taxon>
        <taxon>Frankia</taxon>
    </lineage>
</organism>
<protein>
    <submittedName>
        <fullName evidence="2">Uncharacterized protein</fullName>
    </submittedName>
</protein>
<name>A0A2I2KN39_9ACTN</name>
<feature type="region of interest" description="Disordered" evidence="1">
    <location>
        <begin position="1"/>
        <end position="54"/>
    </location>
</feature>
<sequence>MELSELMSLGKALEELEAPKARERRREHGGTAPGRAAQHSASGDAECAEDTHRGKVSSIVARELGLTPTTYERLRSVYRAAEDPAENGSAEGADDRNMVTMTITRSDGRDDLR</sequence>
<evidence type="ECO:0000313" key="2">
    <source>
        <dbReference type="EMBL" id="SNQ47084.1"/>
    </source>
</evidence>
<gene>
    <name evidence="2" type="ORF">FRACA_170044</name>
</gene>
<reference evidence="2 3" key="1">
    <citation type="submission" date="2017-06" db="EMBL/GenBank/DDBJ databases">
        <authorList>
            <person name="Kim H.J."/>
            <person name="Triplett B.A."/>
        </authorList>
    </citation>
    <scope>NUCLEOTIDE SEQUENCE [LARGE SCALE GENOMIC DNA]</scope>
    <source>
        <strain evidence="2">FRACA_ARgP5</strain>
    </source>
</reference>
<proteinExistence type="predicted"/>
<dbReference type="EMBL" id="FZMO01000079">
    <property type="protein sequence ID" value="SNQ47084.1"/>
    <property type="molecule type" value="Genomic_DNA"/>
</dbReference>
<dbReference type="AlphaFoldDB" id="A0A2I2KN39"/>
<feature type="compositionally biased region" description="Basic and acidic residues" evidence="1">
    <location>
        <begin position="12"/>
        <end position="29"/>
    </location>
</feature>
<accession>A0A2I2KN39</accession>
<evidence type="ECO:0000256" key="1">
    <source>
        <dbReference type="SAM" id="MobiDB-lite"/>
    </source>
</evidence>
<feature type="region of interest" description="Disordered" evidence="1">
    <location>
        <begin position="81"/>
        <end position="113"/>
    </location>
</feature>
<evidence type="ECO:0000313" key="3">
    <source>
        <dbReference type="Proteomes" id="UP000234331"/>
    </source>
</evidence>
<dbReference type="Proteomes" id="UP000234331">
    <property type="component" value="Unassembled WGS sequence"/>
</dbReference>
<keyword evidence="3" id="KW-1185">Reference proteome</keyword>
<dbReference type="RefSeq" id="WP_133150606.1">
    <property type="nucleotide sequence ID" value="NZ_FZMO01000079.1"/>
</dbReference>